<comment type="caution">
    <text evidence="5">The sequence shown here is derived from an EMBL/GenBank/DDBJ whole genome shotgun (WGS) entry which is preliminary data.</text>
</comment>
<dbReference type="PANTHER" id="PTHR40465">
    <property type="entry name" value="CHROMOSOME 1, WHOLE GENOME SHOTGUN SEQUENCE"/>
    <property type="match status" value="1"/>
</dbReference>
<dbReference type="EMBL" id="JBBXMP010000072">
    <property type="protein sequence ID" value="KAL0063872.1"/>
    <property type="molecule type" value="Genomic_DNA"/>
</dbReference>
<name>A0ABR2ZQB7_9AGAR</name>
<evidence type="ECO:0000256" key="3">
    <source>
        <dbReference type="SAM" id="SignalP"/>
    </source>
</evidence>
<evidence type="ECO:0000259" key="4">
    <source>
        <dbReference type="Pfam" id="PF20152"/>
    </source>
</evidence>
<dbReference type="InterPro" id="IPR045339">
    <property type="entry name" value="DUF6534"/>
</dbReference>
<keyword evidence="3" id="KW-0732">Signal</keyword>
<proteinExistence type="predicted"/>
<keyword evidence="2" id="KW-1133">Transmembrane helix</keyword>
<evidence type="ECO:0000256" key="2">
    <source>
        <dbReference type="SAM" id="Phobius"/>
    </source>
</evidence>
<keyword evidence="6" id="KW-1185">Reference proteome</keyword>
<keyword evidence="2" id="KW-0472">Membrane</keyword>
<organism evidence="5 6">
    <name type="scientific">Marasmius tenuissimus</name>
    <dbReference type="NCBI Taxonomy" id="585030"/>
    <lineage>
        <taxon>Eukaryota</taxon>
        <taxon>Fungi</taxon>
        <taxon>Dikarya</taxon>
        <taxon>Basidiomycota</taxon>
        <taxon>Agaricomycotina</taxon>
        <taxon>Agaricomycetes</taxon>
        <taxon>Agaricomycetidae</taxon>
        <taxon>Agaricales</taxon>
        <taxon>Marasmiineae</taxon>
        <taxon>Marasmiaceae</taxon>
        <taxon>Marasmius</taxon>
    </lineage>
</organism>
<feature type="signal peptide" evidence="3">
    <location>
        <begin position="1"/>
        <end position="20"/>
    </location>
</feature>
<dbReference type="Proteomes" id="UP001437256">
    <property type="component" value="Unassembled WGS sequence"/>
</dbReference>
<feature type="transmembrane region" description="Helical" evidence="2">
    <location>
        <begin position="36"/>
        <end position="58"/>
    </location>
</feature>
<feature type="transmembrane region" description="Helical" evidence="2">
    <location>
        <begin position="104"/>
        <end position="124"/>
    </location>
</feature>
<evidence type="ECO:0000313" key="6">
    <source>
        <dbReference type="Proteomes" id="UP001437256"/>
    </source>
</evidence>
<feature type="domain" description="DUF6534" evidence="4">
    <location>
        <begin position="43"/>
        <end position="127"/>
    </location>
</feature>
<reference evidence="5 6" key="1">
    <citation type="submission" date="2024-05" db="EMBL/GenBank/DDBJ databases">
        <title>A draft genome resource for the thread blight pathogen Marasmius tenuissimus strain MS-2.</title>
        <authorList>
            <person name="Yulfo-Soto G.E."/>
            <person name="Baruah I.K."/>
            <person name="Amoako-Attah I."/>
            <person name="Bukari Y."/>
            <person name="Meinhardt L.W."/>
            <person name="Bailey B.A."/>
            <person name="Cohen S.P."/>
        </authorList>
    </citation>
    <scope>NUCLEOTIDE SEQUENCE [LARGE SCALE GENOMIC DNA]</scope>
    <source>
        <strain evidence="5 6">MS-2</strain>
    </source>
</reference>
<feature type="region of interest" description="Disordered" evidence="1">
    <location>
        <begin position="173"/>
        <end position="194"/>
    </location>
</feature>
<feature type="transmembrane region" description="Helical" evidence="2">
    <location>
        <begin position="78"/>
        <end position="98"/>
    </location>
</feature>
<evidence type="ECO:0000313" key="5">
    <source>
        <dbReference type="EMBL" id="KAL0063872.1"/>
    </source>
</evidence>
<accession>A0ABR2ZQB7</accession>
<protein>
    <recommendedName>
        <fullName evidence="4">DUF6534 domain-containing protein</fullName>
    </recommendedName>
</protein>
<evidence type="ECO:0000256" key="1">
    <source>
        <dbReference type="SAM" id="MobiDB-lite"/>
    </source>
</evidence>
<dbReference type="PANTHER" id="PTHR40465:SF1">
    <property type="entry name" value="DUF6534 DOMAIN-CONTAINING PROTEIN"/>
    <property type="match status" value="1"/>
</dbReference>
<feature type="chain" id="PRO_5045398805" description="DUF6534 domain-containing protein" evidence="3">
    <location>
        <begin position="21"/>
        <end position="194"/>
    </location>
</feature>
<sequence>MWMTSMVSFIACIWVTIIYAKNPLYNDRSKAKEQVIVWIATTTATDILITTTLIWRFYNMKTTFKQTESILQRLIRGAMQTGAATSVCAILTLFFYLIQSGTNLGGAAVFLLARCYTLTLLYNLNLRGVKSSGGTSHEKVVESPHRMAHLSYPATGMLGGIEVHRMAHVHIDGEENASDTDQKSAYPEGGIESS</sequence>
<dbReference type="Pfam" id="PF20152">
    <property type="entry name" value="DUF6534"/>
    <property type="match status" value="1"/>
</dbReference>
<gene>
    <name evidence="5" type="ORF">AAF712_009226</name>
</gene>
<keyword evidence="2" id="KW-0812">Transmembrane</keyword>